<sequence length="381" mass="43449">MKIVYCIAATSNSGGMERVLANKANYFARMGFEVHIVTTDQAGKPNFFPLDPRVQQHDLGINYVHNNGRSLLYKVLSYGQKQKLHRKRLTVLLQNLKADISISMFDHEVSFLQRIPDGSIKILEIHFSRFKRLQYGRAGIWALVNQYRSKQDLRYAQQYARFVVLTHEDRGYWGDLPNIRVIPNANSFRPTTVSDRKEHKVMAVGRYDDQKCFADLIAAWATIRQVQPGWALHIYGQGPLQGKLQAQIVQLGLTGVVRLEAPVKDIESAYRQHAMLAMTSRYEGLPMALLEAQACGLPLVAYACKCGPRDIIRDGENGFLVPEGDKATLTERLLRLMEDEVLRQQMGQAAERRSLDFTEDVVMEQWLNLFSELQTAHGKQR</sequence>
<dbReference type="Gene3D" id="3.40.50.2000">
    <property type="entry name" value="Glycogen Phosphorylase B"/>
    <property type="match status" value="2"/>
</dbReference>
<reference evidence="3" key="1">
    <citation type="journal article" date="2019" name="Int. J. Syst. Evol. Microbiol.">
        <title>The Global Catalogue of Microorganisms (GCM) 10K type strain sequencing project: providing services to taxonomists for standard genome sequencing and annotation.</title>
        <authorList>
            <consortium name="The Broad Institute Genomics Platform"/>
            <consortium name="The Broad Institute Genome Sequencing Center for Infectious Disease"/>
            <person name="Wu L."/>
            <person name="Ma J."/>
        </authorList>
    </citation>
    <scope>NUCLEOTIDE SEQUENCE [LARGE SCALE GENOMIC DNA]</scope>
    <source>
        <strain evidence="3">CGMCC 1.12966</strain>
    </source>
</reference>
<dbReference type="RefSeq" id="WP_189626899.1">
    <property type="nucleotide sequence ID" value="NZ_BNAF01000008.1"/>
</dbReference>
<dbReference type="Proteomes" id="UP000620550">
    <property type="component" value="Unassembled WGS sequence"/>
</dbReference>
<evidence type="ECO:0000313" key="2">
    <source>
        <dbReference type="EMBL" id="GHE39798.1"/>
    </source>
</evidence>
<dbReference type="InterPro" id="IPR001296">
    <property type="entry name" value="Glyco_trans_1"/>
</dbReference>
<dbReference type="PANTHER" id="PTHR12526:SF630">
    <property type="entry name" value="GLYCOSYLTRANSFERASE"/>
    <property type="match status" value="1"/>
</dbReference>
<gene>
    <name evidence="2" type="ORF">GCM10017764_23900</name>
</gene>
<dbReference type="EMBL" id="BNAF01000008">
    <property type="protein sequence ID" value="GHE39798.1"/>
    <property type="molecule type" value="Genomic_DNA"/>
</dbReference>
<protein>
    <submittedName>
        <fullName evidence="2">Glycosyl transferase</fullName>
    </submittedName>
</protein>
<proteinExistence type="predicted"/>
<keyword evidence="2" id="KW-0808">Transferase</keyword>
<name>A0ABQ3I0Z1_9SPHI</name>
<accession>A0ABQ3I0Z1</accession>
<dbReference type="GO" id="GO:0016740">
    <property type="term" value="F:transferase activity"/>
    <property type="evidence" value="ECO:0007669"/>
    <property type="project" value="UniProtKB-KW"/>
</dbReference>
<organism evidence="2 3">
    <name type="scientific">Sphingobacterium griseoflavum</name>
    <dbReference type="NCBI Taxonomy" id="1474952"/>
    <lineage>
        <taxon>Bacteria</taxon>
        <taxon>Pseudomonadati</taxon>
        <taxon>Bacteroidota</taxon>
        <taxon>Sphingobacteriia</taxon>
        <taxon>Sphingobacteriales</taxon>
        <taxon>Sphingobacteriaceae</taxon>
        <taxon>Sphingobacterium</taxon>
    </lineage>
</organism>
<feature type="domain" description="Glycosyl transferase family 1" evidence="1">
    <location>
        <begin position="189"/>
        <end position="352"/>
    </location>
</feature>
<dbReference type="Pfam" id="PF00534">
    <property type="entry name" value="Glycos_transf_1"/>
    <property type="match status" value="1"/>
</dbReference>
<evidence type="ECO:0000313" key="3">
    <source>
        <dbReference type="Proteomes" id="UP000620550"/>
    </source>
</evidence>
<keyword evidence="3" id="KW-1185">Reference proteome</keyword>
<dbReference type="SUPFAM" id="SSF53756">
    <property type="entry name" value="UDP-Glycosyltransferase/glycogen phosphorylase"/>
    <property type="match status" value="1"/>
</dbReference>
<evidence type="ECO:0000259" key="1">
    <source>
        <dbReference type="Pfam" id="PF00534"/>
    </source>
</evidence>
<comment type="caution">
    <text evidence="2">The sequence shown here is derived from an EMBL/GenBank/DDBJ whole genome shotgun (WGS) entry which is preliminary data.</text>
</comment>
<dbReference type="PANTHER" id="PTHR12526">
    <property type="entry name" value="GLYCOSYLTRANSFERASE"/>
    <property type="match status" value="1"/>
</dbReference>
<dbReference type="CDD" id="cd03820">
    <property type="entry name" value="GT4_AmsD-like"/>
    <property type="match status" value="1"/>
</dbReference>